<gene>
    <name evidence="7" type="ORF">C3L33_06381</name>
</gene>
<dbReference type="InterPro" id="IPR038408">
    <property type="entry name" value="GNK2_sf"/>
</dbReference>
<name>A0A6A4LZ79_9ERIC</name>
<evidence type="ECO:0000256" key="3">
    <source>
        <dbReference type="ARBA" id="ARBA00022729"/>
    </source>
</evidence>
<keyword evidence="4" id="KW-0677">Repeat</keyword>
<keyword evidence="2" id="KW-0964">Secreted</keyword>
<evidence type="ECO:0000256" key="5">
    <source>
        <dbReference type="ARBA" id="ARBA00038515"/>
    </source>
</evidence>
<dbReference type="PANTHER" id="PTHR32411">
    <property type="entry name" value="CYSTEINE-RICH REPEAT SECRETORY PROTEIN 38-RELATED"/>
    <property type="match status" value="1"/>
</dbReference>
<dbReference type="Pfam" id="PF01657">
    <property type="entry name" value="Stress-antifung"/>
    <property type="match status" value="1"/>
</dbReference>
<evidence type="ECO:0000313" key="8">
    <source>
        <dbReference type="Proteomes" id="UP000428333"/>
    </source>
</evidence>
<dbReference type="AlphaFoldDB" id="A0A6A4LZ79"/>
<organism evidence="7 8">
    <name type="scientific">Rhododendron williamsianum</name>
    <dbReference type="NCBI Taxonomy" id="262921"/>
    <lineage>
        <taxon>Eukaryota</taxon>
        <taxon>Viridiplantae</taxon>
        <taxon>Streptophyta</taxon>
        <taxon>Embryophyta</taxon>
        <taxon>Tracheophyta</taxon>
        <taxon>Spermatophyta</taxon>
        <taxon>Magnoliopsida</taxon>
        <taxon>eudicotyledons</taxon>
        <taxon>Gunneridae</taxon>
        <taxon>Pentapetalae</taxon>
        <taxon>asterids</taxon>
        <taxon>Ericales</taxon>
        <taxon>Ericaceae</taxon>
        <taxon>Ericoideae</taxon>
        <taxon>Rhodoreae</taxon>
        <taxon>Rhododendron</taxon>
    </lineage>
</organism>
<dbReference type="PROSITE" id="PS51473">
    <property type="entry name" value="GNK2"/>
    <property type="match status" value="1"/>
</dbReference>
<feature type="domain" description="Gnk2-homologous" evidence="6">
    <location>
        <begin position="1"/>
        <end position="104"/>
    </location>
</feature>
<keyword evidence="3" id="KW-0732">Signal</keyword>
<evidence type="ECO:0000259" key="6">
    <source>
        <dbReference type="PROSITE" id="PS51473"/>
    </source>
</evidence>
<sequence>MPKRNPQHNQYLRRQQHLPEKPQHPIIRSLLQLQLVHRLLQLHSRQQPPDVAYGLFICLGDVSAAVCRDCVAYAARDVVERCPRSKRVTIWYGECVLRYSNVSIFSVLDTSVRWIMRNTQNVTNATSFREALGECWCCSTATFANSTSSA</sequence>
<dbReference type="Proteomes" id="UP000428333">
    <property type="component" value="Linkage Group LG04"/>
</dbReference>
<dbReference type="OrthoDB" id="688481at2759"/>
<dbReference type="GO" id="GO:0005576">
    <property type="term" value="C:extracellular region"/>
    <property type="evidence" value="ECO:0007669"/>
    <property type="project" value="UniProtKB-SubCell"/>
</dbReference>
<dbReference type="InterPro" id="IPR002902">
    <property type="entry name" value="GNK2"/>
</dbReference>
<evidence type="ECO:0000256" key="2">
    <source>
        <dbReference type="ARBA" id="ARBA00022525"/>
    </source>
</evidence>
<protein>
    <recommendedName>
        <fullName evidence="6">Gnk2-homologous domain-containing protein</fullName>
    </recommendedName>
</protein>
<proteinExistence type="inferred from homology"/>
<dbReference type="InterPro" id="IPR050581">
    <property type="entry name" value="CRR_secretory_protein"/>
</dbReference>
<reference evidence="7 8" key="1">
    <citation type="journal article" date="2019" name="Genome Biol. Evol.">
        <title>The Rhododendron genome and chromosomal organization provide insight into shared whole-genome duplications across the heath family (Ericaceae).</title>
        <authorList>
            <person name="Soza V.L."/>
            <person name="Lindsley D."/>
            <person name="Waalkes A."/>
            <person name="Ramage E."/>
            <person name="Patwardhan R.P."/>
            <person name="Burton J.N."/>
            <person name="Adey A."/>
            <person name="Kumar A."/>
            <person name="Qiu R."/>
            <person name="Shendure J."/>
            <person name="Hall B."/>
        </authorList>
    </citation>
    <scope>NUCLEOTIDE SEQUENCE [LARGE SCALE GENOMIC DNA]</scope>
    <source>
        <strain evidence="7">RSF 1966-606</strain>
    </source>
</reference>
<dbReference type="PANTHER" id="PTHR32411:SF43">
    <property type="entry name" value="CYSTEINE-RICH REPEAT SECRETORY PROTEIN 38"/>
    <property type="match status" value="1"/>
</dbReference>
<dbReference type="CDD" id="cd23509">
    <property type="entry name" value="Gnk2-like"/>
    <property type="match status" value="1"/>
</dbReference>
<comment type="subcellular location">
    <subcellularLocation>
        <location evidence="1">Secreted</location>
    </subcellularLocation>
</comment>
<evidence type="ECO:0000256" key="4">
    <source>
        <dbReference type="ARBA" id="ARBA00022737"/>
    </source>
</evidence>
<dbReference type="EMBL" id="QEFC01000947">
    <property type="protein sequence ID" value="KAE9461711.1"/>
    <property type="molecule type" value="Genomic_DNA"/>
</dbReference>
<dbReference type="Gene3D" id="3.30.430.20">
    <property type="entry name" value="Gnk2 domain, C-X8-C-X2-C motif"/>
    <property type="match status" value="1"/>
</dbReference>
<evidence type="ECO:0000313" key="7">
    <source>
        <dbReference type="EMBL" id="KAE9461711.1"/>
    </source>
</evidence>
<keyword evidence="8" id="KW-1185">Reference proteome</keyword>
<comment type="similarity">
    <text evidence="5">Belongs to the cysteine-rich repeat secretory protein family.</text>
</comment>
<evidence type="ECO:0000256" key="1">
    <source>
        <dbReference type="ARBA" id="ARBA00004613"/>
    </source>
</evidence>
<feature type="non-terminal residue" evidence="7">
    <location>
        <position position="1"/>
    </location>
</feature>
<accession>A0A6A4LZ79</accession>
<comment type="caution">
    <text evidence="7">The sequence shown here is derived from an EMBL/GenBank/DDBJ whole genome shotgun (WGS) entry which is preliminary data.</text>
</comment>